<dbReference type="SUPFAM" id="SSF48371">
    <property type="entry name" value="ARM repeat"/>
    <property type="match status" value="1"/>
</dbReference>
<dbReference type="Pfam" id="PF22964">
    <property type="entry name" value="ZER1-like_2nd"/>
    <property type="match status" value="1"/>
</dbReference>
<dbReference type="GO" id="GO:0031462">
    <property type="term" value="C:Cul2-RING ubiquitin ligase complex"/>
    <property type="evidence" value="ECO:0007669"/>
    <property type="project" value="TreeGrafter"/>
</dbReference>
<dbReference type="Gene3D" id="3.80.10.10">
    <property type="entry name" value="Ribonuclease Inhibitor"/>
    <property type="match status" value="2"/>
</dbReference>
<keyword evidence="2" id="KW-0433">Leucine-rich repeat</keyword>
<reference evidence="9 10" key="1">
    <citation type="journal article" date="2018" name="Gigascience">
        <title>Genomes of trombidid mites reveal novel predicted allergens and laterally-transferred genes associated with secondary metabolism.</title>
        <authorList>
            <person name="Dong X."/>
            <person name="Chaisiri K."/>
            <person name="Xia D."/>
            <person name="Armstrong S.D."/>
            <person name="Fang Y."/>
            <person name="Donnelly M.J."/>
            <person name="Kadowaki T."/>
            <person name="McGarry J.W."/>
            <person name="Darby A.C."/>
            <person name="Makepeace B.L."/>
        </authorList>
    </citation>
    <scope>NUCLEOTIDE SEQUENCE [LARGE SCALE GENOMIC DNA]</scope>
    <source>
        <strain evidence="9">UoL-WK</strain>
    </source>
</reference>
<protein>
    <recommendedName>
        <fullName evidence="5">Protein zer-1 homolog</fullName>
    </recommendedName>
    <alternativeName>
        <fullName evidence="6">Zyg-11 homolog B-like protein</fullName>
    </alternativeName>
</protein>
<feature type="domain" description="Protein zer-1 homolog-like C-terminal" evidence="7">
    <location>
        <begin position="451"/>
        <end position="810"/>
    </location>
</feature>
<comment type="caution">
    <text evidence="9">The sequence shown here is derived from an EMBL/GenBank/DDBJ whole genome shotgun (WGS) entry which is preliminary data.</text>
</comment>
<feature type="domain" description="Zer-1-like leucine-rich repeats region" evidence="8">
    <location>
        <begin position="265"/>
        <end position="383"/>
    </location>
</feature>
<gene>
    <name evidence="9" type="ORF">B4U79_05479</name>
</gene>
<dbReference type="Pfam" id="PF25013">
    <property type="entry name" value="LRR_Zer-1"/>
    <property type="match status" value="1"/>
</dbReference>
<evidence type="ECO:0000259" key="7">
    <source>
        <dbReference type="Pfam" id="PF22964"/>
    </source>
</evidence>
<keyword evidence="10" id="KW-1185">Reference proteome</keyword>
<dbReference type="EMBL" id="NCKU01000390">
    <property type="protein sequence ID" value="RWS15684.1"/>
    <property type="molecule type" value="Genomic_DNA"/>
</dbReference>
<dbReference type="InterPro" id="IPR011989">
    <property type="entry name" value="ARM-like"/>
</dbReference>
<dbReference type="PANTHER" id="PTHR12904">
    <property type="match status" value="1"/>
</dbReference>
<dbReference type="InterPro" id="IPR016024">
    <property type="entry name" value="ARM-type_fold"/>
</dbReference>
<keyword evidence="3" id="KW-0677">Repeat</keyword>
<sequence length="811" mass="93257">VYGEVHCNNYLDEHKLALFLSQFKRSNTRLTLGLLSDLPVTDEILENFLNEQSKNLVSLELDNCTKLTPNALSHINNILTKVNDFSKITRVVKITEKNAKTKEEKMITKHYENGLMTTTIDDTTSEQYVGYFKDNYALNEAMGLFDDFYQKRTQVKSESENIKYNVKRLETSDEIKPKELCEVSFTSDEALTKTFEITSFQKCPLQSLIIGRSTHILPDYLPKEIDETYLFSPTLALRKLVIHGWTSVDNINYLEAIITPQMQVSLTYLDLSNCPSFGDGKALLNLEALTTLILYNCPRPQLALHNIAKIKTLRHLDISSSNDRYGHNYKHPDQQLAELVTSLPHLKHLDISGTNLAGPRCDHIKGLKSRYSRPFEFLGLYNTVNEAAYRQPLPALKIAGDATEPQILTACEAYIDRVELLRQTLNDLFHSFRFETDFHDVNRALDVVLLSMARHLHEKQIQIAASASLFYIVKSDEAKHNFNIKIKRQIIVRLLDAMQTHKYDAMMLRNGSLTLIHFKIPQDVLFEYRRLVEILLHIVTNDGDDFIQRLGIYLLNSLACQVDGEQKTLVGDLGAIKIMLQLIDGRIQSKVCDEVMETAWSAMWNVTDETPINCERFLENRGMEYFLKCMEIFPNHAELLRNMMGLLGNVAECKHLRYKLMKPEYIERCSELLWSDSDGIEVSYNAAGILSHIVSDGPDFWNSTLPQVDRNAILHRMREAISRWKINSKRNINYRSFEPILRLLKTSVDASEAQYWAVWALANLTRVYSSKYCPLLIEEKGVEILKELIKQENLPAHIKDLCLVTVFQVER</sequence>
<dbReference type="STRING" id="1965070.A0A443RK83"/>
<accession>A0A443RK83</accession>
<dbReference type="FunFam" id="1.25.10.10:FF:000111">
    <property type="entry name" value="Protein zer-1 homolog"/>
    <property type="match status" value="1"/>
</dbReference>
<dbReference type="InterPro" id="IPR032675">
    <property type="entry name" value="LRR_dom_sf"/>
</dbReference>
<evidence type="ECO:0000256" key="5">
    <source>
        <dbReference type="ARBA" id="ARBA00067612"/>
    </source>
</evidence>
<evidence type="ECO:0000256" key="3">
    <source>
        <dbReference type="ARBA" id="ARBA00022737"/>
    </source>
</evidence>
<dbReference type="PANTHER" id="PTHR12904:SF23">
    <property type="entry name" value="PROTEIN ZER-1 HOMOLOG"/>
    <property type="match status" value="1"/>
</dbReference>
<evidence type="ECO:0000256" key="1">
    <source>
        <dbReference type="ARBA" id="ARBA00009420"/>
    </source>
</evidence>
<dbReference type="OrthoDB" id="5783533at2759"/>
<evidence type="ECO:0000259" key="8">
    <source>
        <dbReference type="Pfam" id="PF25013"/>
    </source>
</evidence>
<dbReference type="AlphaFoldDB" id="A0A443RK83"/>
<name>A0A443RK83_9ACAR</name>
<dbReference type="SMART" id="SM00185">
    <property type="entry name" value="ARM"/>
    <property type="match status" value="3"/>
</dbReference>
<evidence type="ECO:0000313" key="9">
    <source>
        <dbReference type="EMBL" id="RWS15684.1"/>
    </source>
</evidence>
<dbReference type="Gene3D" id="1.25.10.10">
    <property type="entry name" value="Leucine-rich Repeat Variant"/>
    <property type="match status" value="1"/>
</dbReference>
<proteinExistence type="inferred from homology"/>
<evidence type="ECO:0000256" key="6">
    <source>
        <dbReference type="ARBA" id="ARBA00081214"/>
    </source>
</evidence>
<dbReference type="InterPro" id="IPR056845">
    <property type="entry name" value="LRR_Zer-1"/>
</dbReference>
<feature type="non-terminal residue" evidence="9">
    <location>
        <position position="1"/>
    </location>
</feature>
<keyword evidence="4" id="KW-0833">Ubl conjugation pathway</keyword>
<dbReference type="InterPro" id="IPR051341">
    <property type="entry name" value="Zyg-11_UBL_adapter"/>
</dbReference>
<evidence type="ECO:0000256" key="4">
    <source>
        <dbReference type="ARBA" id="ARBA00022786"/>
    </source>
</evidence>
<dbReference type="SUPFAM" id="SSF52047">
    <property type="entry name" value="RNI-like"/>
    <property type="match status" value="1"/>
</dbReference>
<comment type="similarity">
    <text evidence="1">Belongs to the zyg-11 family.</text>
</comment>
<dbReference type="InterPro" id="IPR000225">
    <property type="entry name" value="Armadillo"/>
</dbReference>
<evidence type="ECO:0000313" key="10">
    <source>
        <dbReference type="Proteomes" id="UP000285301"/>
    </source>
</evidence>
<evidence type="ECO:0000256" key="2">
    <source>
        <dbReference type="ARBA" id="ARBA00022614"/>
    </source>
</evidence>
<dbReference type="InterPro" id="IPR055142">
    <property type="entry name" value="ZER1-like_C"/>
</dbReference>
<organism evidence="9 10">
    <name type="scientific">Dinothrombium tinctorium</name>
    <dbReference type="NCBI Taxonomy" id="1965070"/>
    <lineage>
        <taxon>Eukaryota</taxon>
        <taxon>Metazoa</taxon>
        <taxon>Ecdysozoa</taxon>
        <taxon>Arthropoda</taxon>
        <taxon>Chelicerata</taxon>
        <taxon>Arachnida</taxon>
        <taxon>Acari</taxon>
        <taxon>Acariformes</taxon>
        <taxon>Trombidiformes</taxon>
        <taxon>Prostigmata</taxon>
        <taxon>Anystina</taxon>
        <taxon>Parasitengona</taxon>
        <taxon>Trombidioidea</taxon>
        <taxon>Trombidiidae</taxon>
        <taxon>Dinothrombium</taxon>
    </lineage>
</organism>
<dbReference type="Proteomes" id="UP000285301">
    <property type="component" value="Unassembled WGS sequence"/>
</dbReference>